<evidence type="ECO:0000313" key="1">
    <source>
        <dbReference type="EMBL" id="RCW50865.1"/>
    </source>
</evidence>
<accession>A0A368W535</accession>
<dbReference type="RefSeq" id="WP_114378386.1">
    <property type="nucleotide sequence ID" value="NZ_QPJD01000002.1"/>
</dbReference>
<dbReference type="EMBL" id="QPJD01000002">
    <property type="protein sequence ID" value="RCW50865.1"/>
    <property type="molecule type" value="Genomic_DNA"/>
</dbReference>
<dbReference type="AlphaFoldDB" id="A0A368W535"/>
<evidence type="ECO:0008006" key="3">
    <source>
        <dbReference type="Google" id="ProtNLM"/>
    </source>
</evidence>
<sequence>MNFQSPIVFTDFHHASLLYSLILLFEKRLGGSVFRPIGVDWYRQGFWKILDNPDKVKQYLIIGDPDLNSVVGYYSIDGLKTTNNQVFLFQDNSGFLNKGITLDVFFQMPVDIVIASLPQHIEPFSHLCESHPNKPKLIYQIGNAWPIEAGLTRNVMASAIIKGVPEHIHFISYHQEFDLSVFYPDYSYPNQNIYSFINCFNLVESYATDWELFETVEKLMPAWTFKSTGFLCRDGRVDGHDKLAAQMREARFIWHTKYGGDGYGHVIYNTAAVARPMIVKMEYYHDKLGKELMIDGETCLAIDGLNPHEIVNKILYYSDEKRYTTLCQNVYTNFKAKVDFDKEANALQNFIQGLK</sequence>
<protein>
    <recommendedName>
        <fullName evidence="3">Glycosyl transferase family 1</fullName>
    </recommendedName>
</protein>
<reference evidence="1 2" key="1">
    <citation type="submission" date="2018-07" db="EMBL/GenBank/DDBJ databases">
        <title>Genomic Encyclopedia of Type Strains, Phase III (KMG-III): the genomes of soil and plant-associated and newly described type strains.</title>
        <authorList>
            <person name="Whitman W."/>
        </authorList>
    </citation>
    <scope>NUCLEOTIDE SEQUENCE [LARGE SCALE GENOMIC DNA]</scope>
    <source>
        <strain evidence="1 2">CECT 7506</strain>
    </source>
</reference>
<dbReference type="OrthoDB" id="9893366at2"/>
<keyword evidence="2" id="KW-1185">Reference proteome</keyword>
<organism evidence="1 2">
    <name type="scientific">Paenibacillus prosopidis</name>
    <dbReference type="NCBI Taxonomy" id="630520"/>
    <lineage>
        <taxon>Bacteria</taxon>
        <taxon>Bacillati</taxon>
        <taxon>Bacillota</taxon>
        <taxon>Bacilli</taxon>
        <taxon>Bacillales</taxon>
        <taxon>Paenibacillaceae</taxon>
        <taxon>Paenibacillus</taxon>
    </lineage>
</organism>
<evidence type="ECO:0000313" key="2">
    <source>
        <dbReference type="Proteomes" id="UP000252415"/>
    </source>
</evidence>
<gene>
    <name evidence="1" type="ORF">DFP97_10257</name>
</gene>
<proteinExistence type="predicted"/>
<dbReference type="Proteomes" id="UP000252415">
    <property type="component" value="Unassembled WGS sequence"/>
</dbReference>
<comment type="caution">
    <text evidence="1">The sequence shown here is derived from an EMBL/GenBank/DDBJ whole genome shotgun (WGS) entry which is preliminary data.</text>
</comment>
<name>A0A368W535_9BACL</name>